<dbReference type="GO" id="GO:0008897">
    <property type="term" value="F:holo-[acyl-carrier-protein] synthase activity"/>
    <property type="evidence" value="ECO:0007669"/>
    <property type="project" value="InterPro"/>
</dbReference>
<evidence type="ECO:0000313" key="4">
    <source>
        <dbReference type="Proteomes" id="UP000317494"/>
    </source>
</evidence>
<keyword evidence="4" id="KW-1185">Reference proteome</keyword>
<keyword evidence="1" id="KW-0808">Transferase</keyword>
<gene>
    <name evidence="3" type="ORF">SeMB42_g06972</name>
</gene>
<dbReference type="InterPro" id="IPR037143">
    <property type="entry name" value="4-PPantetheinyl_Trfase_dom_sf"/>
</dbReference>
<dbReference type="EMBL" id="QEAN01000437">
    <property type="protein sequence ID" value="TPX37267.1"/>
    <property type="molecule type" value="Genomic_DNA"/>
</dbReference>
<accession>A0A507C884</accession>
<dbReference type="InterPro" id="IPR008278">
    <property type="entry name" value="4-PPantetheinyl_Trfase_dom"/>
</dbReference>
<evidence type="ECO:0000313" key="3">
    <source>
        <dbReference type="EMBL" id="TPX37267.1"/>
    </source>
</evidence>
<dbReference type="Gene3D" id="3.90.470.20">
    <property type="entry name" value="4'-phosphopantetheinyl transferase domain"/>
    <property type="match status" value="1"/>
</dbReference>
<protein>
    <submittedName>
        <fullName evidence="3">Holo-[acyl-carrier-protein] synthase</fullName>
    </submittedName>
</protein>
<name>A0A507C884_9FUNG</name>
<dbReference type="Pfam" id="PF01648">
    <property type="entry name" value="ACPS"/>
    <property type="match status" value="1"/>
</dbReference>
<dbReference type="SUPFAM" id="SSF56214">
    <property type="entry name" value="4'-phosphopantetheinyl transferase"/>
    <property type="match status" value="1"/>
</dbReference>
<feature type="domain" description="4'-phosphopantetheinyl transferase" evidence="2">
    <location>
        <begin position="90"/>
        <end position="182"/>
    </location>
</feature>
<evidence type="ECO:0000259" key="2">
    <source>
        <dbReference type="Pfam" id="PF01648"/>
    </source>
</evidence>
<sequence length="188" mass="22143">MKRQRHGTSLLDPDMMVLQITHYWSQHSVRRQKHNLKPGRDNSVRVYWRAATCPKDIDTYMLANRISSTQEWREFGKNFPSFASSKHQVLSNGWKWATLNARHDAWPLEERHLVRWLSVRWVAKEAVFKAIYPHRRMQWSDVSIVKHSGKPQIEFSPHVIMDLPIERAHLSISHDGDYIVAFVTVCCT</sequence>
<comment type="caution">
    <text evidence="3">The sequence shown here is derived from an EMBL/GenBank/DDBJ whole genome shotgun (WGS) entry which is preliminary data.</text>
</comment>
<organism evidence="3 4">
    <name type="scientific">Synchytrium endobioticum</name>
    <dbReference type="NCBI Taxonomy" id="286115"/>
    <lineage>
        <taxon>Eukaryota</taxon>
        <taxon>Fungi</taxon>
        <taxon>Fungi incertae sedis</taxon>
        <taxon>Chytridiomycota</taxon>
        <taxon>Chytridiomycota incertae sedis</taxon>
        <taxon>Chytridiomycetes</taxon>
        <taxon>Synchytriales</taxon>
        <taxon>Synchytriaceae</taxon>
        <taxon>Synchytrium</taxon>
    </lineage>
</organism>
<reference evidence="3 4" key="1">
    <citation type="journal article" date="2019" name="Sci. Rep.">
        <title>Comparative genomics of chytrid fungi reveal insights into the obligate biotrophic and pathogenic lifestyle of Synchytrium endobioticum.</title>
        <authorList>
            <person name="van de Vossenberg B.T.L.H."/>
            <person name="Warris S."/>
            <person name="Nguyen H.D.T."/>
            <person name="van Gent-Pelzer M.P.E."/>
            <person name="Joly D.L."/>
            <person name="van de Geest H.C."/>
            <person name="Bonants P.J.M."/>
            <person name="Smith D.S."/>
            <person name="Levesque C.A."/>
            <person name="van der Lee T.A.J."/>
        </authorList>
    </citation>
    <scope>NUCLEOTIDE SEQUENCE [LARGE SCALE GENOMIC DNA]</scope>
    <source>
        <strain evidence="3 4">MB42</strain>
    </source>
</reference>
<dbReference type="Proteomes" id="UP000317494">
    <property type="component" value="Unassembled WGS sequence"/>
</dbReference>
<evidence type="ECO:0000256" key="1">
    <source>
        <dbReference type="ARBA" id="ARBA00022679"/>
    </source>
</evidence>
<proteinExistence type="predicted"/>
<dbReference type="AlphaFoldDB" id="A0A507C884"/>
<dbReference type="GO" id="GO:0000287">
    <property type="term" value="F:magnesium ion binding"/>
    <property type="evidence" value="ECO:0007669"/>
    <property type="project" value="InterPro"/>
</dbReference>
<dbReference type="VEuPathDB" id="FungiDB:SeMB42_g06972"/>